<reference evidence="2 3" key="1">
    <citation type="submission" date="2016-08" db="EMBL/GenBank/DDBJ databases">
        <title>The complete genome of Streptomyces subrutilus 10-1-1.</title>
        <authorList>
            <person name="Chen X."/>
        </authorList>
    </citation>
    <scope>NUCLEOTIDE SEQUENCE [LARGE SCALE GENOMIC DNA]</scope>
    <source>
        <strain evidence="2 3">10-1-1</strain>
    </source>
</reference>
<feature type="transmembrane region" description="Helical" evidence="1">
    <location>
        <begin position="48"/>
        <end position="66"/>
    </location>
</feature>
<evidence type="ECO:0000313" key="2">
    <source>
        <dbReference type="EMBL" id="OEJ35510.1"/>
    </source>
</evidence>
<dbReference type="STRING" id="36818.BGK67_05915"/>
<evidence type="ECO:0000256" key="1">
    <source>
        <dbReference type="SAM" id="Phobius"/>
    </source>
</evidence>
<dbReference type="EMBL" id="MEHK01000001">
    <property type="protein sequence ID" value="OEJ35510.1"/>
    <property type="molecule type" value="Genomic_DNA"/>
</dbReference>
<accession>A0A1E5Q1G7</accession>
<protein>
    <submittedName>
        <fullName evidence="2">Uncharacterized protein</fullName>
    </submittedName>
</protein>
<feature type="transmembrane region" description="Helical" evidence="1">
    <location>
        <begin position="97"/>
        <end position="117"/>
    </location>
</feature>
<gene>
    <name evidence="2" type="ORF">BGK67_05915</name>
</gene>
<dbReference type="Proteomes" id="UP000095705">
    <property type="component" value="Unassembled WGS sequence"/>
</dbReference>
<organism evidence="2 3">
    <name type="scientific">Streptomyces subrutilus</name>
    <dbReference type="NCBI Taxonomy" id="36818"/>
    <lineage>
        <taxon>Bacteria</taxon>
        <taxon>Bacillati</taxon>
        <taxon>Actinomycetota</taxon>
        <taxon>Actinomycetes</taxon>
        <taxon>Kitasatosporales</taxon>
        <taxon>Streptomycetaceae</taxon>
        <taxon>Streptomyces</taxon>
    </lineage>
</organism>
<sequence>MPVADTTVYGHQGLVVLMRFRSRKGPFCRDCGVATVREMSARPLWQGWWSPLSVVIAPITLLVNLGPWGKLCRLGPPTGGVMAPLDPGRSLWLRPPALAFLVPLVLAVLAIPTLILVSTLNGDDEEAVLQVGQCVRNEGDWKNQALVVTDCKAGFAQYEVTGHLDHTGARCADGEYITHLRERPDGPASSCLRPLPLRP</sequence>
<comment type="caution">
    <text evidence="2">The sequence shown here is derived from an EMBL/GenBank/DDBJ whole genome shotgun (WGS) entry which is preliminary data.</text>
</comment>
<keyword evidence="1" id="KW-1133">Transmembrane helix</keyword>
<name>A0A1E5Q1G7_9ACTN</name>
<proteinExistence type="predicted"/>
<keyword evidence="1" id="KW-0812">Transmembrane</keyword>
<dbReference type="AlphaFoldDB" id="A0A1E5Q1G7"/>
<evidence type="ECO:0000313" key="3">
    <source>
        <dbReference type="Proteomes" id="UP000095705"/>
    </source>
</evidence>
<keyword evidence="3" id="KW-1185">Reference proteome</keyword>
<keyword evidence="1" id="KW-0472">Membrane</keyword>